<dbReference type="PANTHER" id="PTHR43591:SF24">
    <property type="entry name" value="2-METHOXY-6-POLYPRENYL-1,4-BENZOQUINOL METHYLASE, MITOCHONDRIAL"/>
    <property type="match status" value="1"/>
</dbReference>
<dbReference type="Gene3D" id="3.40.50.150">
    <property type="entry name" value="Vaccinia Virus protein VP39"/>
    <property type="match status" value="1"/>
</dbReference>
<comment type="caution">
    <text evidence="3">The sequence shown here is derived from an EMBL/GenBank/DDBJ whole genome shotgun (WGS) entry which is preliminary data.</text>
</comment>
<feature type="transmembrane region" description="Helical" evidence="1">
    <location>
        <begin position="233"/>
        <end position="251"/>
    </location>
</feature>
<name>A0A1F5VNQ3_9BACT</name>
<dbReference type="CDD" id="cd02440">
    <property type="entry name" value="AdoMet_MTases"/>
    <property type="match status" value="1"/>
</dbReference>
<accession>A0A1F5VNQ3</accession>
<dbReference type="Pfam" id="PF08241">
    <property type="entry name" value="Methyltransf_11"/>
    <property type="match status" value="1"/>
</dbReference>
<dbReference type="InterPro" id="IPR029063">
    <property type="entry name" value="SAM-dependent_MTases_sf"/>
</dbReference>
<sequence>MSQYKAWIDGQIHAVESSLTSSVQQLEYIYEKPLKGTSVLVFGSGFGGSSVALALKGAKIYGVDIAQNSIKIAQKRAIEHNLAEDIAFICLEDTTNLHFPDSYFDIVTCDAVLEHIVGDRTCYLKEMWRVLKKKGILYISNTPNILYPYDSHVTNLFLLPWMSAKTAKKYALLRKKCLPSDNLELMGRRGMTFWSIMRALKKENYMLISTSRQCNLITYMLERKRINTKKKKILFPLLFVLNYVIALPLNIPVSALLPDLTFIALQKN</sequence>
<keyword evidence="1" id="KW-1133">Transmembrane helix</keyword>
<organism evidence="3 4">
    <name type="scientific">Candidatus Fischerbacteria bacterium RBG_13_37_8</name>
    <dbReference type="NCBI Taxonomy" id="1817863"/>
    <lineage>
        <taxon>Bacteria</taxon>
        <taxon>Candidatus Fischeribacteriota</taxon>
    </lineage>
</organism>
<gene>
    <name evidence="3" type="ORF">A2Y62_16525</name>
</gene>
<keyword evidence="1" id="KW-0472">Membrane</keyword>
<feature type="domain" description="Methyltransferase type 11" evidence="2">
    <location>
        <begin position="42"/>
        <end position="139"/>
    </location>
</feature>
<protein>
    <recommendedName>
        <fullName evidence="2">Methyltransferase type 11 domain-containing protein</fullName>
    </recommendedName>
</protein>
<keyword evidence="1" id="KW-0812">Transmembrane</keyword>
<dbReference type="SUPFAM" id="SSF53335">
    <property type="entry name" value="S-adenosyl-L-methionine-dependent methyltransferases"/>
    <property type="match status" value="1"/>
</dbReference>
<dbReference type="PANTHER" id="PTHR43591">
    <property type="entry name" value="METHYLTRANSFERASE"/>
    <property type="match status" value="1"/>
</dbReference>
<proteinExistence type="predicted"/>
<evidence type="ECO:0000259" key="2">
    <source>
        <dbReference type="Pfam" id="PF08241"/>
    </source>
</evidence>
<dbReference type="InterPro" id="IPR013216">
    <property type="entry name" value="Methyltransf_11"/>
</dbReference>
<reference evidence="3 4" key="1">
    <citation type="journal article" date="2016" name="Nat. Commun.">
        <title>Thousands of microbial genomes shed light on interconnected biogeochemical processes in an aquifer system.</title>
        <authorList>
            <person name="Anantharaman K."/>
            <person name="Brown C.T."/>
            <person name="Hug L.A."/>
            <person name="Sharon I."/>
            <person name="Castelle C.J."/>
            <person name="Probst A.J."/>
            <person name="Thomas B.C."/>
            <person name="Singh A."/>
            <person name="Wilkins M.J."/>
            <person name="Karaoz U."/>
            <person name="Brodie E.L."/>
            <person name="Williams K.H."/>
            <person name="Hubbard S.S."/>
            <person name="Banfield J.F."/>
        </authorList>
    </citation>
    <scope>NUCLEOTIDE SEQUENCE [LARGE SCALE GENOMIC DNA]</scope>
</reference>
<dbReference type="GO" id="GO:0008757">
    <property type="term" value="F:S-adenosylmethionine-dependent methyltransferase activity"/>
    <property type="evidence" value="ECO:0007669"/>
    <property type="project" value="InterPro"/>
</dbReference>
<dbReference type="Proteomes" id="UP000178943">
    <property type="component" value="Unassembled WGS sequence"/>
</dbReference>
<evidence type="ECO:0000313" key="3">
    <source>
        <dbReference type="EMBL" id="OGF65036.1"/>
    </source>
</evidence>
<dbReference type="STRING" id="1817863.A2Y62_16525"/>
<dbReference type="AlphaFoldDB" id="A0A1F5VNQ3"/>
<dbReference type="EMBL" id="MFGW01000121">
    <property type="protein sequence ID" value="OGF65036.1"/>
    <property type="molecule type" value="Genomic_DNA"/>
</dbReference>
<evidence type="ECO:0000313" key="4">
    <source>
        <dbReference type="Proteomes" id="UP000178943"/>
    </source>
</evidence>
<evidence type="ECO:0000256" key="1">
    <source>
        <dbReference type="SAM" id="Phobius"/>
    </source>
</evidence>